<reference evidence="2" key="1">
    <citation type="journal article" date="2021" name="Genome Biol. Evol.">
        <title>The assembled and annotated genome of the fairy-ring fungus Marasmius oreades.</title>
        <authorList>
            <person name="Hiltunen M."/>
            <person name="Ament-Velasquez S.L."/>
            <person name="Johannesson H."/>
        </authorList>
    </citation>
    <scope>NUCLEOTIDE SEQUENCE</scope>
    <source>
        <strain evidence="2">03SP1</strain>
    </source>
</reference>
<accession>A0A9P7RRB2</accession>
<keyword evidence="3" id="KW-1185">Reference proteome</keyword>
<dbReference type="OrthoDB" id="3181259at2759"/>
<comment type="caution">
    <text evidence="2">The sequence shown here is derived from an EMBL/GenBank/DDBJ whole genome shotgun (WGS) entry which is preliminary data.</text>
</comment>
<dbReference type="EMBL" id="CM032188">
    <property type="protein sequence ID" value="KAG7088242.1"/>
    <property type="molecule type" value="Genomic_DNA"/>
</dbReference>
<evidence type="ECO:0000313" key="3">
    <source>
        <dbReference type="Proteomes" id="UP001049176"/>
    </source>
</evidence>
<dbReference type="KEGG" id="more:E1B28_012256"/>
<dbReference type="RefSeq" id="XP_043004713.1">
    <property type="nucleotide sequence ID" value="XM_043157346.1"/>
</dbReference>
<dbReference type="Proteomes" id="UP001049176">
    <property type="component" value="Chromosome 8"/>
</dbReference>
<dbReference type="InterPro" id="IPR001810">
    <property type="entry name" value="F-box_dom"/>
</dbReference>
<dbReference type="SUPFAM" id="SSF52047">
    <property type="entry name" value="RNI-like"/>
    <property type="match status" value="1"/>
</dbReference>
<dbReference type="Gene3D" id="3.80.10.10">
    <property type="entry name" value="Ribonuclease Inhibitor"/>
    <property type="match status" value="1"/>
</dbReference>
<dbReference type="InterPro" id="IPR036047">
    <property type="entry name" value="F-box-like_dom_sf"/>
</dbReference>
<dbReference type="Pfam" id="PF12937">
    <property type="entry name" value="F-box-like"/>
    <property type="match status" value="1"/>
</dbReference>
<dbReference type="GeneID" id="66081331"/>
<dbReference type="AlphaFoldDB" id="A0A9P7RRB2"/>
<dbReference type="Gene3D" id="1.20.1280.50">
    <property type="match status" value="1"/>
</dbReference>
<dbReference type="SUPFAM" id="SSF81383">
    <property type="entry name" value="F-box domain"/>
    <property type="match status" value="1"/>
</dbReference>
<organism evidence="2 3">
    <name type="scientific">Marasmius oreades</name>
    <name type="common">fairy-ring Marasmius</name>
    <dbReference type="NCBI Taxonomy" id="181124"/>
    <lineage>
        <taxon>Eukaryota</taxon>
        <taxon>Fungi</taxon>
        <taxon>Dikarya</taxon>
        <taxon>Basidiomycota</taxon>
        <taxon>Agaricomycotina</taxon>
        <taxon>Agaricomycetes</taxon>
        <taxon>Agaricomycetidae</taxon>
        <taxon>Agaricales</taxon>
        <taxon>Marasmiineae</taxon>
        <taxon>Marasmiaceae</taxon>
        <taxon>Marasmius</taxon>
    </lineage>
</organism>
<name>A0A9P7RRB2_9AGAR</name>
<evidence type="ECO:0000313" key="2">
    <source>
        <dbReference type="EMBL" id="KAG7088242.1"/>
    </source>
</evidence>
<gene>
    <name evidence="2" type="ORF">E1B28_012256</name>
</gene>
<sequence length="447" mass="51937">MPSTPTLKRRYRQDLTLRKSFLDNVKSKFLSSINVKSSDISPQACCFDPIPNNNVHEPHNHTSYDPHPYSRRKKSSIVHSTTHRIAILPPELLAYIFVLGSYADTHFPVTVSHVCRFWRELSLRTPILWSTIHFATRTSALRERMLRSKACSLDIGIQELPRRPFNFYEIQRYMCFATSHIHRWRSLNIMVLNYVPYLWNAALSECCSSHHSQAPTMEELSLVYRRNDDTKEFCLFSGYAPRLQRLTIDGIRLTWLPSLFRNLTYLDYTHHSFSTGSQAVNEVMNVLSVSSRLLGLRLSFPNSRNTRRNSRTTFSAGTVRLTHLRTLCLRVESIDIPDELIQLAVTLLTPNLTTLELEDSFEKHSSIHSRRTSFLNLPMFLTLYVLPGSLRVLRFDHRWYNEGITPLLRPLVNLRIVVVKPEGGTDRTFCTMRKRGGRRRPERGDCR</sequence>
<evidence type="ECO:0000259" key="1">
    <source>
        <dbReference type="Pfam" id="PF12937"/>
    </source>
</evidence>
<protein>
    <recommendedName>
        <fullName evidence="1">F-box domain-containing protein</fullName>
    </recommendedName>
</protein>
<feature type="domain" description="F-box" evidence="1">
    <location>
        <begin position="86"/>
        <end position="134"/>
    </location>
</feature>
<proteinExistence type="predicted"/>
<dbReference type="InterPro" id="IPR032675">
    <property type="entry name" value="LRR_dom_sf"/>
</dbReference>